<comment type="similarity">
    <text evidence="2">Belongs to the Tim17/Tim22/Tim23 family.</text>
</comment>
<evidence type="ECO:0000256" key="5">
    <source>
        <dbReference type="ARBA" id="ARBA00022792"/>
    </source>
</evidence>
<evidence type="ECO:0000313" key="12">
    <source>
        <dbReference type="Proteomes" id="UP000554482"/>
    </source>
</evidence>
<keyword evidence="5" id="KW-0999">Mitochondrion inner membrane</keyword>
<reference evidence="11 12" key="1">
    <citation type="submission" date="2020-06" db="EMBL/GenBank/DDBJ databases">
        <title>Transcriptomic and genomic resources for Thalictrum thalictroides and T. hernandezii: Facilitating candidate gene discovery in an emerging model plant lineage.</title>
        <authorList>
            <person name="Arias T."/>
            <person name="Riano-Pachon D.M."/>
            <person name="Di Stilio V.S."/>
        </authorList>
    </citation>
    <scope>NUCLEOTIDE SEQUENCE [LARGE SCALE GENOMIC DNA]</scope>
    <source>
        <strain evidence="12">cv. WT478/WT964</strain>
        <tissue evidence="11">Leaves</tissue>
    </source>
</reference>
<keyword evidence="9" id="KW-0496">Mitochondrion</keyword>
<evidence type="ECO:0000256" key="7">
    <source>
        <dbReference type="ARBA" id="ARBA00022989"/>
    </source>
</evidence>
<dbReference type="Proteomes" id="UP000554482">
    <property type="component" value="Unassembled WGS sequence"/>
</dbReference>
<evidence type="ECO:0000256" key="9">
    <source>
        <dbReference type="ARBA" id="ARBA00023128"/>
    </source>
</evidence>
<comment type="subcellular location">
    <subcellularLocation>
        <location evidence="1">Mitochondrion inner membrane</location>
        <topology evidence="1">Multi-pass membrane protein</topology>
    </subcellularLocation>
</comment>
<evidence type="ECO:0000313" key="11">
    <source>
        <dbReference type="EMBL" id="KAF5187668.1"/>
    </source>
</evidence>
<keyword evidence="4" id="KW-0812">Transmembrane</keyword>
<keyword evidence="8" id="KW-0811">Translocation</keyword>
<dbReference type="OrthoDB" id="688470at2759"/>
<evidence type="ECO:0000256" key="8">
    <source>
        <dbReference type="ARBA" id="ARBA00023010"/>
    </source>
</evidence>
<dbReference type="GO" id="GO:0008320">
    <property type="term" value="F:protein transmembrane transporter activity"/>
    <property type="evidence" value="ECO:0007669"/>
    <property type="project" value="TreeGrafter"/>
</dbReference>
<comment type="caution">
    <text evidence="11">The sequence shown here is derived from an EMBL/GenBank/DDBJ whole genome shotgun (WGS) entry which is preliminary data.</text>
</comment>
<keyword evidence="3" id="KW-0813">Transport</keyword>
<sequence length="188" mass="21317">MKFEEQDKRGLSFAEPSFVEPSYPRQIWAITNCGFSLGMICGFFSHPVKGICNLPKNGVKPLPEAWLEAVLTDVPRLGVKFAAFTAVWSSLNIAMHHYHNVKYFRSKVPRECNVLNDVISLTATVALFKSGQGFRVASRSAFSWGSVCSIFRVSEELLDMAALPLKAYNEEEYRPEKMHREYLCLSRN</sequence>
<dbReference type="GO" id="GO:0030150">
    <property type="term" value="P:protein import into mitochondrial matrix"/>
    <property type="evidence" value="ECO:0007669"/>
    <property type="project" value="TreeGrafter"/>
</dbReference>
<evidence type="ECO:0000256" key="4">
    <source>
        <dbReference type="ARBA" id="ARBA00022692"/>
    </source>
</evidence>
<evidence type="ECO:0000256" key="6">
    <source>
        <dbReference type="ARBA" id="ARBA00022927"/>
    </source>
</evidence>
<evidence type="ECO:0000256" key="10">
    <source>
        <dbReference type="ARBA" id="ARBA00023136"/>
    </source>
</evidence>
<gene>
    <name evidence="11" type="ORF">FRX31_022745</name>
</gene>
<evidence type="ECO:0000256" key="2">
    <source>
        <dbReference type="ARBA" id="ARBA00008444"/>
    </source>
</evidence>
<dbReference type="GO" id="GO:0005744">
    <property type="term" value="C:TIM23 mitochondrial import inner membrane translocase complex"/>
    <property type="evidence" value="ECO:0007669"/>
    <property type="project" value="TreeGrafter"/>
</dbReference>
<dbReference type="PANTHER" id="PTHR10485:SF0">
    <property type="entry name" value="AT05822P-RELATED"/>
    <property type="match status" value="1"/>
</dbReference>
<accession>A0A7J6VSW7</accession>
<protein>
    <submittedName>
        <fullName evidence="11">Uncharacterized protein</fullName>
    </submittedName>
</protein>
<keyword evidence="12" id="KW-1185">Reference proteome</keyword>
<dbReference type="AlphaFoldDB" id="A0A7J6VSW7"/>
<proteinExistence type="inferred from homology"/>
<evidence type="ECO:0000256" key="1">
    <source>
        <dbReference type="ARBA" id="ARBA00004448"/>
    </source>
</evidence>
<dbReference type="PANTHER" id="PTHR10485">
    <property type="entry name" value="MITOCHONDRIAL IMPORT INNER MEMBRANE TRANSLOCASE SUBUNIT TIM-17"/>
    <property type="match status" value="1"/>
</dbReference>
<evidence type="ECO:0000256" key="3">
    <source>
        <dbReference type="ARBA" id="ARBA00022448"/>
    </source>
</evidence>
<name>A0A7J6VSW7_THATH</name>
<organism evidence="11 12">
    <name type="scientific">Thalictrum thalictroides</name>
    <name type="common">Rue-anemone</name>
    <name type="synonym">Anemone thalictroides</name>
    <dbReference type="NCBI Taxonomy" id="46969"/>
    <lineage>
        <taxon>Eukaryota</taxon>
        <taxon>Viridiplantae</taxon>
        <taxon>Streptophyta</taxon>
        <taxon>Embryophyta</taxon>
        <taxon>Tracheophyta</taxon>
        <taxon>Spermatophyta</taxon>
        <taxon>Magnoliopsida</taxon>
        <taxon>Ranunculales</taxon>
        <taxon>Ranunculaceae</taxon>
        <taxon>Thalictroideae</taxon>
        <taxon>Thalictrum</taxon>
    </lineage>
</organism>
<dbReference type="EMBL" id="JABWDY010027730">
    <property type="protein sequence ID" value="KAF5187668.1"/>
    <property type="molecule type" value="Genomic_DNA"/>
</dbReference>
<keyword evidence="7" id="KW-1133">Transmembrane helix</keyword>
<keyword evidence="10" id="KW-0472">Membrane</keyword>
<keyword evidence="6" id="KW-0653">Protein transport</keyword>